<evidence type="ECO:0000256" key="6">
    <source>
        <dbReference type="PIRSR" id="PIRSR001221-2"/>
    </source>
</evidence>
<dbReference type="EMBL" id="VNKQ01000017">
    <property type="protein sequence ID" value="KAG0645739.1"/>
    <property type="molecule type" value="Genomic_DNA"/>
</dbReference>
<dbReference type="PANTHER" id="PTHR46072:SF4">
    <property type="entry name" value="AMIDASE C550.07-RELATED"/>
    <property type="match status" value="1"/>
</dbReference>
<feature type="binding site" evidence="6">
    <location>
        <position position="232"/>
    </location>
    <ligand>
        <name>substrate</name>
    </ligand>
</feature>
<comment type="catalytic activity">
    <reaction evidence="1">
        <text>a monocarboxylic acid amide + H2O = a monocarboxylate + NH4(+)</text>
        <dbReference type="Rhea" id="RHEA:12020"/>
        <dbReference type="ChEBI" id="CHEBI:15377"/>
        <dbReference type="ChEBI" id="CHEBI:28938"/>
        <dbReference type="ChEBI" id="CHEBI:35757"/>
        <dbReference type="ChEBI" id="CHEBI:83628"/>
        <dbReference type="EC" id="3.5.1.4"/>
    </reaction>
</comment>
<dbReference type="PIRSF" id="PIRSF001221">
    <property type="entry name" value="Amidase_fungi"/>
    <property type="match status" value="1"/>
</dbReference>
<reference evidence="8" key="1">
    <citation type="submission" date="2019-07" db="EMBL/GenBank/DDBJ databases">
        <title>Hyphodiscus hymeniophilus genome sequencing and assembly.</title>
        <authorList>
            <person name="Kramer G."/>
            <person name="Nodwell J."/>
        </authorList>
    </citation>
    <scope>NUCLEOTIDE SEQUENCE</scope>
    <source>
        <strain evidence="8">ATCC 34498</strain>
    </source>
</reference>
<evidence type="ECO:0000256" key="5">
    <source>
        <dbReference type="PIRSR" id="PIRSR001221-1"/>
    </source>
</evidence>
<keyword evidence="9" id="KW-1185">Reference proteome</keyword>
<dbReference type="InterPro" id="IPR020556">
    <property type="entry name" value="Amidase_CS"/>
</dbReference>
<dbReference type="InterPro" id="IPR023631">
    <property type="entry name" value="Amidase_dom"/>
</dbReference>
<accession>A0A9P6VE58</accession>
<organism evidence="8 9">
    <name type="scientific">Hyphodiscus hymeniophilus</name>
    <dbReference type="NCBI Taxonomy" id="353542"/>
    <lineage>
        <taxon>Eukaryota</taxon>
        <taxon>Fungi</taxon>
        <taxon>Dikarya</taxon>
        <taxon>Ascomycota</taxon>
        <taxon>Pezizomycotina</taxon>
        <taxon>Leotiomycetes</taxon>
        <taxon>Helotiales</taxon>
        <taxon>Hyphodiscaceae</taxon>
        <taxon>Hyphodiscus</taxon>
    </lineage>
</organism>
<evidence type="ECO:0000259" key="7">
    <source>
        <dbReference type="Pfam" id="PF01425"/>
    </source>
</evidence>
<feature type="domain" description="Amidase" evidence="7">
    <location>
        <begin position="101"/>
        <end position="559"/>
    </location>
</feature>
<feature type="binding site" evidence="6">
    <location>
        <position position="206"/>
    </location>
    <ligand>
        <name>substrate</name>
    </ligand>
</feature>
<dbReference type="GO" id="GO:0004040">
    <property type="term" value="F:amidase activity"/>
    <property type="evidence" value="ECO:0007669"/>
    <property type="project" value="UniProtKB-EC"/>
</dbReference>
<comment type="caution">
    <text evidence="8">The sequence shown here is derived from an EMBL/GenBank/DDBJ whole genome shotgun (WGS) entry which is preliminary data.</text>
</comment>
<evidence type="ECO:0000256" key="4">
    <source>
        <dbReference type="ARBA" id="ARBA00022801"/>
    </source>
</evidence>
<dbReference type="SUPFAM" id="SSF75304">
    <property type="entry name" value="Amidase signature (AS) enzymes"/>
    <property type="match status" value="1"/>
</dbReference>
<dbReference type="Pfam" id="PF01425">
    <property type="entry name" value="Amidase"/>
    <property type="match status" value="1"/>
</dbReference>
<feature type="active site" description="Charge relay system" evidence="5">
    <location>
        <position position="157"/>
    </location>
</feature>
<dbReference type="PANTHER" id="PTHR46072">
    <property type="entry name" value="AMIDASE-RELATED-RELATED"/>
    <property type="match status" value="1"/>
</dbReference>
<sequence>MDVATVLASQLSSAQIHQKVPILEVVETIPKWQKVADRRRDEILKAIPEEYKVSPHHLAASDRSKLVETCGLLSPRELSIIRLTATQLLRCIHTRIFTAVEVTRAFCKSAAIAHQATNCLAWIMFNEALADAAVLDEYLAIHDKPKGPLHGLPISVKEHIFLAGTPSTSGFVAWADHVSVTDALVVKVLRDAGAVFHVKTTDPQGLMALETESNLYGTTTNPFNAKLTPGGSSGGEAALIAMRGSLLGIGTDIGGSIRVPSAFCGIFGFKPSVARLPHGGLSGAHSGMENIIGVVGPMATCVEDMTLFCRVILETHPWLHEPSLVGLPWTPSLKGKKPLKIGIIYHDGIVCPHPPITRSLHQTAKALQAAGHTLISWDTTLHRTLIDCISKFYFLDGGKEYHDIIAAGEETASPLMKWLLDSAPSRPYSAAETWKLNELRNALQIAYAAQWNASGIDCLLCPANASVASAHGESTYWGYSSLFNILDYSSVVFPVGVVEKSDTWERFPRAGVTAGDGLGAEDERFAGYYGQGTKGPEKYRDAPVSLQLVGRRYREEEVLGMLERILEVFRK</sequence>
<feature type="active site" description="Charge relay system" evidence="5">
    <location>
        <position position="232"/>
    </location>
</feature>
<evidence type="ECO:0000256" key="2">
    <source>
        <dbReference type="ARBA" id="ARBA00009199"/>
    </source>
</evidence>
<evidence type="ECO:0000313" key="8">
    <source>
        <dbReference type="EMBL" id="KAG0645739.1"/>
    </source>
</evidence>
<evidence type="ECO:0000313" key="9">
    <source>
        <dbReference type="Proteomes" id="UP000785200"/>
    </source>
</evidence>
<dbReference type="Gene3D" id="3.90.1300.10">
    <property type="entry name" value="Amidase signature (AS) domain"/>
    <property type="match status" value="1"/>
</dbReference>
<name>A0A9P6VE58_9HELO</name>
<gene>
    <name evidence="8" type="ORF">D0Z07_7871</name>
</gene>
<evidence type="ECO:0000256" key="1">
    <source>
        <dbReference type="ARBA" id="ARBA00001311"/>
    </source>
</evidence>
<dbReference type="PROSITE" id="PS00571">
    <property type="entry name" value="AMIDASES"/>
    <property type="match status" value="1"/>
</dbReference>
<dbReference type="Proteomes" id="UP000785200">
    <property type="component" value="Unassembled WGS sequence"/>
</dbReference>
<dbReference type="EC" id="3.5.1.4" evidence="3"/>
<dbReference type="AlphaFoldDB" id="A0A9P6VE58"/>
<dbReference type="InterPro" id="IPR036928">
    <property type="entry name" value="AS_sf"/>
</dbReference>
<feature type="active site" description="Acyl-ester intermediate" evidence="5">
    <location>
        <position position="256"/>
    </location>
</feature>
<dbReference type="OrthoDB" id="6428749at2759"/>
<protein>
    <recommendedName>
        <fullName evidence="3">amidase</fullName>
        <ecNumber evidence="3">3.5.1.4</ecNumber>
    </recommendedName>
</protein>
<evidence type="ECO:0000256" key="3">
    <source>
        <dbReference type="ARBA" id="ARBA00012922"/>
    </source>
</evidence>
<keyword evidence="4" id="KW-0378">Hydrolase</keyword>
<feature type="binding site" evidence="6">
    <location>
        <begin position="253"/>
        <end position="256"/>
    </location>
    <ligand>
        <name>substrate</name>
    </ligand>
</feature>
<proteinExistence type="inferred from homology"/>
<comment type="similarity">
    <text evidence="2">Belongs to the amidase family.</text>
</comment>